<evidence type="ECO:0000259" key="2">
    <source>
        <dbReference type="Pfam" id="PF00117"/>
    </source>
</evidence>
<dbReference type="SUPFAM" id="SSF52317">
    <property type="entry name" value="Class I glutamine amidotransferase-like"/>
    <property type="match status" value="1"/>
</dbReference>
<dbReference type="CDD" id="cd01741">
    <property type="entry name" value="GATase1_1"/>
    <property type="match status" value="1"/>
</dbReference>
<dbReference type="GO" id="GO:0005634">
    <property type="term" value="C:nucleus"/>
    <property type="evidence" value="ECO:0007669"/>
    <property type="project" value="TreeGrafter"/>
</dbReference>
<evidence type="ECO:0000256" key="1">
    <source>
        <dbReference type="SAM" id="MobiDB-lite"/>
    </source>
</evidence>
<proteinExistence type="predicted"/>
<sequence length="295" mass="33183">MAPHSEPEHRDEVTAHPKGQDAPIVRMMVLETDEPHKETKKIPGKATFGEILHNHFTNAGKAHDPPLGIETDRWFVIPEKGGTMPKYEDFEGCDALLITGSVYDAHGDDPWILDLLKLLRELWQNHPKMHFSGVCFGHQLLCRLLGAEVRPSPKGDWELGHSRVELTPVGQKLFRTEDDYVHLHQMHQDHVVAPPTVESAQGLLPKGTRVHVWGKSDHTKVQGVYIKGRMFTTQAHLAFDEEMVKRQIEMRLEAGSISDKEAADEAADTADLEHDGEVAAAAILRFFHDEDEDVD</sequence>
<feature type="region of interest" description="Disordered" evidence="1">
    <location>
        <begin position="1"/>
        <end position="22"/>
    </location>
</feature>
<evidence type="ECO:0000313" key="4">
    <source>
        <dbReference type="Proteomes" id="UP001174997"/>
    </source>
</evidence>
<dbReference type="PANTHER" id="PTHR42695">
    <property type="entry name" value="GLUTAMINE AMIDOTRANSFERASE YLR126C-RELATED"/>
    <property type="match status" value="1"/>
</dbReference>
<dbReference type="InterPro" id="IPR029062">
    <property type="entry name" value="Class_I_gatase-like"/>
</dbReference>
<dbReference type="AlphaFoldDB" id="A0AA39ZLC0"/>
<accession>A0AA39ZLC0</accession>
<name>A0AA39ZLC0_9PEZI</name>
<keyword evidence="3" id="KW-0315">Glutamine amidotransferase</keyword>
<dbReference type="InterPro" id="IPR017926">
    <property type="entry name" value="GATASE"/>
</dbReference>
<organism evidence="3 4">
    <name type="scientific">Cercophora samala</name>
    <dbReference type="NCBI Taxonomy" id="330535"/>
    <lineage>
        <taxon>Eukaryota</taxon>
        <taxon>Fungi</taxon>
        <taxon>Dikarya</taxon>
        <taxon>Ascomycota</taxon>
        <taxon>Pezizomycotina</taxon>
        <taxon>Sordariomycetes</taxon>
        <taxon>Sordariomycetidae</taxon>
        <taxon>Sordariales</taxon>
        <taxon>Lasiosphaeriaceae</taxon>
        <taxon>Cercophora</taxon>
    </lineage>
</organism>
<comment type="caution">
    <text evidence="3">The sequence shown here is derived from an EMBL/GenBank/DDBJ whole genome shotgun (WGS) entry which is preliminary data.</text>
</comment>
<feature type="compositionally biased region" description="Basic and acidic residues" evidence="1">
    <location>
        <begin position="1"/>
        <end position="19"/>
    </location>
</feature>
<dbReference type="EMBL" id="JAULSY010000008">
    <property type="protein sequence ID" value="KAK0673100.1"/>
    <property type="molecule type" value="Genomic_DNA"/>
</dbReference>
<dbReference type="PANTHER" id="PTHR42695:SF4">
    <property type="entry name" value="GLUTAMINE AMIDOTRANSFERASE DOMAIN-CONTAINING PROTEIN"/>
    <property type="match status" value="1"/>
</dbReference>
<feature type="domain" description="Glutamine amidotransferase" evidence="2">
    <location>
        <begin position="92"/>
        <end position="236"/>
    </location>
</feature>
<dbReference type="Pfam" id="PF00117">
    <property type="entry name" value="GATase"/>
    <property type="match status" value="1"/>
</dbReference>
<dbReference type="Gene3D" id="3.40.50.880">
    <property type="match status" value="1"/>
</dbReference>
<dbReference type="Proteomes" id="UP001174997">
    <property type="component" value="Unassembled WGS sequence"/>
</dbReference>
<dbReference type="GO" id="GO:0005829">
    <property type="term" value="C:cytosol"/>
    <property type="evidence" value="ECO:0007669"/>
    <property type="project" value="TreeGrafter"/>
</dbReference>
<dbReference type="InterPro" id="IPR044992">
    <property type="entry name" value="ChyE-like"/>
</dbReference>
<gene>
    <name evidence="3" type="ORF">QBC41DRAFT_143621</name>
</gene>
<evidence type="ECO:0000313" key="3">
    <source>
        <dbReference type="EMBL" id="KAK0673100.1"/>
    </source>
</evidence>
<protein>
    <submittedName>
        <fullName evidence="3">Class I glutamine amidotransferase-like protein</fullName>
    </submittedName>
</protein>
<keyword evidence="4" id="KW-1185">Reference proteome</keyword>
<reference evidence="3" key="1">
    <citation type="submission" date="2023-06" db="EMBL/GenBank/DDBJ databases">
        <title>Genome-scale phylogeny and comparative genomics of the fungal order Sordariales.</title>
        <authorList>
            <consortium name="Lawrence Berkeley National Laboratory"/>
            <person name="Hensen N."/>
            <person name="Bonometti L."/>
            <person name="Westerberg I."/>
            <person name="Brannstrom I.O."/>
            <person name="Guillou S."/>
            <person name="Cros-Aarteil S."/>
            <person name="Calhoun S."/>
            <person name="Haridas S."/>
            <person name="Kuo A."/>
            <person name="Mondo S."/>
            <person name="Pangilinan J."/>
            <person name="Riley R."/>
            <person name="Labutti K."/>
            <person name="Andreopoulos B."/>
            <person name="Lipzen A."/>
            <person name="Chen C."/>
            <person name="Yanf M."/>
            <person name="Daum C."/>
            <person name="Ng V."/>
            <person name="Clum A."/>
            <person name="Steindorff A."/>
            <person name="Ohm R."/>
            <person name="Martin F."/>
            <person name="Silar P."/>
            <person name="Natvig D."/>
            <person name="Lalanne C."/>
            <person name="Gautier V."/>
            <person name="Ament-Velasquez S.L."/>
            <person name="Kruys A."/>
            <person name="Hutchinson M.I."/>
            <person name="Powell A.J."/>
            <person name="Barry K."/>
            <person name="Miller A.N."/>
            <person name="Grigoriev I.V."/>
            <person name="Debuchy R."/>
            <person name="Gladieux P."/>
            <person name="Thoren M.H."/>
            <person name="Johannesson H."/>
        </authorList>
    </citation>
    <scope>NUCLEOTIDE SEQUENCE</scope>
    <source>
        <strain evidence="3">CBS 307.81</strain>
    </source>
</reference>